<evidence type="ECO:0000256" key="5">
    <source>
        <dbReference type="ARBA" id="ARBA00022692"/>
    </source>
</evidence>
<dbReference type="HOGENOM" id="CLU_599640_0_0_0"/>
<evidence type="ECO:0000313" key="9">
    <source>
        <dbReference type="EMBL" id="BAM07181.1"/>
    </source>
</evidence>
<dbReference type="GO" id="GO:0015562">
    <property type="term" value="F:efflux transmembrane transporter activity"/>
    <property type="evidence" value="ECO:0007669"/>
    <property type="project" value="InterPro"/>
</dbReference>
<keyword evidence="4" id="KW-1134">Transmembrane beta strand</keyword>
<keyword evidence="8" id="KW-0175">Coiled coil</keyword>
<evidence type="ECO:0000256" key="8">
    <source>
        <dbReference type="SAM" id="Coils"/>
    </source>
</evidence>
<comment type="similarity">
    <text evidence="2">Belongs to the outer membrane factor (OMF) (TC 1.B.17) family.</text>
</comment>
<dbReference type="PATRIC" id="fig|1162668.3.peg.1775"/>
<dbReference type="GO" id="GO:0009279">
    <property type="term" value="C:cell outer membrane"/>
    <property type="evidence" value="ECO:0007669"/>
    <property type="project" value="UniProtKB-SubCell"/>
</dbReference>
<keyword evidence="3" id="KW-0813">Transport</keyword>
<accession>I0IPI2</accession>
<comment type="subcellular location">
    <subcellularLocation>
        <location evidence="1">Cell outer membrane</location>
    </subcellularLocation>
</comment>
<dbReference type="GO" id="GO:0015288">
    <property type="term" value="F:porin activity"/>
    <property type="evidence" value="ECO:0007669"/>
    <property type="project" value="TreeGrafter"/>
</dbReference>
<keyword evidence="10" id="KW-1185">Reference proteome</keyword>
<evidence type="ECO:0000256" key="6">
    <source>
        <dbReference type="ARBA" id="ARBA00023136"/>
    </source>
</evidence>
<dbReference type="InterPro" id="IPR003423">
    <property type="entry name" value="OMP_efflux"/>
</dbReference>
<feature type="coiled-coil region" evidence="8">
    <location>
        <begin position="379"/>
        <end position="408"/>
    </location>
</feature>
<dbReference type="Pfam" id="PF02321">
    <property type="entry name" value="OEP"/>
    <property type="match status" value="2"/>
</dbReference>
<dbReference type="OrthoDB" id="9813458at2"/>
<dbReference type="AlphaFoldDB" id="I0IPI2"/>
<dbReference type="Proteomes" id="UP000007382">
    <property type="component" value="Chromosome"/>
</dbReference>
<dbReference type="eggNOG" id="COG1538">
    <property type="taxonomic scope" value="Bacteria"/>
</dbReference>
<protein>
    <submittedName>
        <fullName evidence="9">Putative outer membrane efflux protein</fullName>
    </submittedName>
</protein>
<evidence type="ECO:0000256" key="3">
    <source>
        <dbReference type="ARBA" id="ARBA00022448"/>
    </source>
</evidence>
<gene>
    <name evidence="9" type="ordered locus">LFE_1499</name>
</gene>
<dbReference type="RefSeq" id="WP_014449668.1">
    <property type="nucleotide sequence ID" value="NC_017094.1"/>
</dbReference>
<dbReference type="GO" id="GO:1990281">
    <property type="term" value="C:efflux pump complex"/>
    <property type="evidence" value="ECO:0007669"/>
    <property type="project" value="TreeGrafter"/>
</dbReference>
<dbReference type="Gene3D" id="1.20.1600.10">
    <property type="entry name" value="Outer membrane efflux proteins (OEP)"/>
    <property type="match status" value="1"/>
</dbReference>
<keyword evidence="6" id="KW-0472">Membrane</keyword>
<dbReference type="SUPFAM" id="SSF56954">
    <property type="entry name" value="Outer membrane efflux proteins (OEP)"/>
    <property type="match status" value="1"/>
</dbReference>
<dbReference type="STRING" id="1162668.LFE_1499"/>
<organism evidence="9 10">
    <name type="scientific">Leptospirillum ferrooxidans (strain C2-3)</name>
    <dbReference type="NCBI Taxonomy" id="1162668"/>
    <lineage>
        <taxon>Bacteria</taxon>
        <taxon>Pseudomonadati</taxon>
        <taxon>Nitrospirota</taxon>
        <taxon>Nitrospiria</taxon>
        <taxon>Nitrospirales</taxon>
        <taxon>Nitrospiraceae</taxon>
        <taxon>Leptospirillum</taxon>
    </lineage>
</organism>
<keyword evidence="7" id="KW-0998">Cell outer membrane</keyword>
<evidence type="ECO:0000256" key="2">
    <source>
        <dbReference type="ARBA" id="ARBA00007613"/>
    </source>
</evidence>
<evidence type="ECO:0000256" key="1">
    <source>
        <dbReference type="ARBA" id="ARBA00004442"/>
    </source>
</evidence>
<proteinExistence type="inferred from homology"/>
<reference evidence="10" key="2">
    <citation type="submission" date="2012-03" db="EMBL/GenBank/DDBJ databases">
        <title>The complete genome sequence of the pioneer microbe on fresh volcanic deposit, Leptospirillum ferrooxidans strain C2-3.</title>
        <authorList>
            <person name="Fujimura R."/>
            <person name="Sato Y."/>
            <person name="Nishizawa T."/>
            <person name="Nanba K."/>
            <person name="Oshima K."/>
            <person name="Hattori M."/>
            <person name="Kamijo T."/>
            <person name="Ohta H."/>
        </authorList>
    </citation>
    <scope>NUCLEOTIDE SEQUENCE [LARGE SCALE GENOMIC DNA]</scope>
    <source>
        <strain evidence="10">C2-3</strain>
    </source>
</reference>
<dbReference type="EMBL" id="AP012342">
    <property type="protein sequence ID" value="BAM07181.1"/>
    <property type="molecule type" value="Genomic_DNA"/>
</dbReference>
<evidence type="ECO:0000256" key="4">
    <source>
        <dbReference type="ARBA" id="ARBA00022452"/>
    </source>
</evidence>
<name>I0IPI2_LEPFC</name>
<dbReference type="KEGG" id="lfc:LFE_1499"/>
<dbReference type="PANTHER" id="PTHR30026">
    <property type="entry name" value="OUTER MEMBRANE PROTEIN TOLC"/>
    <property type="match status" value="1"/>
</dbReference>
<keyword evidence="5" id="KW-0812">Transmembrane</keyword>
<dbReference type="InterPro" id="IPR051906">
    <property type="entry name" value="TolC-like"/>
</dbReference>
<sequence>MRELSRMPIRAISILFLIFLPFFLCLDDALGENGQDGLESPEVPVTRAEITQKALENNPSIVIYASEFSSKNEEIGIKKATYYPQIAMNLDELFLNSPVVGISLPNETGIPLTLFNPTLNQEISGFGKRKNDVLAARLAKRSARWSLEEARLNVVWNAEIAFDHLAMVQHLLNAAKKNEKAAKIHLDSEEKRLSKGLAILPDVTQAKVYWETASYAVMTLSNELRKAQTDLGYSMGASRFSAFHAVEKGERENIPEDPNTLIAYALDHRPLIKSLESLDDRRNALIKRAYDENLPTLSAFANGLFLYGVPPGISGAPPGSGLFLPTYQTGITLSVPIFTGMKILHETQSERDKLRGERAKTRLARIRVIRNVRKAWFDLKTQEKKIALDEAKRENARINRNMVEKSFQKGLVDSVTRIQSQAQYLSAQEELIADRYRYKMIQDEEERQIGLLPINK</sequence>
<evidence type="ECO:0000256" key="7">
    <source>
        <dbReference type="ARBA" id="ARBA00023237"/>
    </source>
</evidence>
<reference evidence="9 10" key="1">
    <citation type="journal article" date="2012" name="J. Bacteriol.">
        <title>Complete Genome Sequence of Leptospirillum ferrooxidans Strain C2-3, Isolated from a Fresh Volcanic Ash Deposit on the Island of Miyake, Japan.</title>
        <authorList>
            <person name="Fujimura R."/>
            <person name="Sato Y."/>
            <person name="Nishizawa T."/>
            <person name="Oshima K."/>
            <person name="Kim S.-W."/>
            <person name="Hattori M."/>
            <person name="Kamijo T."/>
            <person name="Ohta H."/>
        </authorList>
    </citation>
    <scope>NUCLEOTIDE SEQUENCE [LARGE SCALE GENOMIC DNA]</scope>
    <source>
        <strain evidence="9 10">C2-3</strain>
    </source>
</reference>
<dbReference type="PANTHER" id="PTHR30026:SF21">
    <property type="entry name" value="SLR1270 PROTEIN"/>
    <property type="match status" value="1"/>
</dbReference>
<evidence type="ECO:0000313" key="10">
    <source>
        <dbReference type="Proteomes" id="UP000007382"/>
    </source>
</evidence>